<sequence length="679" mass="74939">MFTMFFLFVIIVVLQCITCSTTTTVSFFFFVESKEIVATHEWQRLGENDTLPAGLHVKLDLSTGEKWAKLPSDDDEDNNDDGDKIDGDAGGSGSGGSSGRKTLVSSAVLDGTGALTILDNNNNEQQHDSTQNEASSNDAAQEEDDDAKYLMMHRVMSKLPPDELERFGGLPALPSPDNNTALAMQQLTDEQRQIFQKRMDELWTQRQMELKQAQETLADFPEMLKERMATMTQYLEDVDGSLRKVLEERQQRANSVQNDDDSAEEKEEETMEVEKEEVVLANDIISALRDLEYLLSDVDNARDFHTMGGWSILVALLDENVHHSIPMSEDDARDEEVLVLVDKVQALAALCIGTAVSNLDEFRSWALEDVSSAIAKLSHRQQLNVEKVDKVSAVSLLLATFEDELSLRSQLMGEGSMAIPNASNTAATSTSIPSWSNARYQSHATYKLRAIYALGALLRGNPPAQQYFALHHGPEVLVRDALGTLSSVRGPSALADDGLTKLDYKFASKVLALGEDVIMDVLLHGEEYIVVVPSTTNHTVQNPSSPSSSAVGEDGELDAVLLTANQLVAAFTTERWCDLSLRMLFPPFDILGRTTAIGIQEKAMRSVGAMAPACSSSRDRSSDMDNNNIKKKNASTWGLEEVKRVRSEWNREGSDDGLDSRYRRELLELADGVMEALLQ</sequence>
<dbReference type="InterPro" id="IPR011989">
    <property type="entry name" value="ARM-like"/>
</dbReference>
<gene>
    <name evidence="3" type="ORF">ACHAWU_000467</name>
</gene>
<evidence type="ECO:0000313" key="3">
    <source>
        <dbReference type="EMBL" id="KAL3761333.1"/>
    </source>
</evidence>
<feature type="compositionally biased region" description="Polar residues" evidence="1">
    <location>
        <begin position="118"/>
        <end position="139"/>
    </location>
</feature>
<comment type="caution">
    <text evidence="3">The sequence shown here is derived from an EMBL/GenBank/DDBJ whole genome shotgun (WGS) entry which is preliminary data.</text>
</comment>
<feature type="region of interest" description="Disordered" evidence="1">
    <location>
        <begin position="249"/>
        <end position="273"/>
    </location>
</feature>
<dbReference type="PANTHER" id="PTHR19316:SF18">
    <property type="entry name" value="HSP70-BINDING PROTEIN 1"/>
    <property type="match status" value="1"/>
</dbReference>
<dbReference type="Proteomes" id="UP001530293">
    <property type="component" value="Unassembled WGS sequence"/>
</dbReference>
<feature type="region of interest" description="Disordered" evidence="1">
    <location>
        <begin position="118"/>
        <end position="142"/>
    </location>
</feature>
<keyword evidence="4" id="KW-1185">Reference proteome</keyword>
<dbReference type="InterPro" id="IPR050693">
    <property type="entry name" value="Hsp70_NEF-Inhibitors"/>
</dbReference>
<proteinExistence type="predicted"/>
<feature type="chain" id="PRO_5044848013" description="Nucleotide exchange factor SIL1" evidence="2">
    <location>
        <begin position="20"/>
        <end position="679"/>
    </location>
</feature>
<protein>
    <recommendedName>
        <fullName evidence="5">Nucleotide exchange factor SIL1</fullName>
    </recommendedName>
</protein>
<feature type="signal peptide" evidence="2">
    <location>
        <begin position="1"/>
        <end position="19"/>
    </location>
</feature>
<dbReference type="Gene3D" id="1.25.10.10">
    <property type="entry name" value="Leucine-rich Repeat Variant"/>
    <property type="match status" value="1"/>
</dbReference>
<reference evidence="3 4" key="1">
    <citation type="submission" date="2024-10" db="EMBL/GenBank/DDBJ databases">
        <title>Updated reference genomes for cyclostephanoid diatoms.</title>
        <authorList>
            <person name="Roberts W.R."/>
            <person name="Alverson A.J."/>
        </authorList>
    </citation>
    <scope>NUCLEOTIDE SEQUENCE [LARGE SCALE GENOMIC DNA]</scope>
    <source>
        <strain evidence="3 4">AJA232-27</strain>
    </source>
</reference>
<dbReference type="EMBL" id="JALLBG020000151">
    <property type="protein sequence ID" value="KAL3761333.1"/>
    <property type="molecule type" value="Genomic_DNA"/>
</dbReference>
<evidence type="ECO:0000256" key="2">
    <source>
        <dbReference type="SAM" id="SignalP"/>
    </source>
</evidence>
<feature type="compositionally biased region" description="Acidic residues" evidence="1">
    <location>
        <begin position="258"/>
        <end position="271"/>
    </location>
</feature>
<evidence type="ECO:0000313" key="4">
    <source>
        <dbReference type="Proteomes" id="UP001530293"/>
    </source>
</evidence>
<feature type="region of interest" description="Disordered" evidence="1">
    <location>
        <begin position="610"/>
        <end position="630"/>
    </location>
</feature>
<evidence type="ECO:0000256" key="1">
    <source>
        <dbReference type="SAM" id="MobiDB-lite"/>
    </source>
</evidence>
<feature type="region of interest" description="Disordered" evidence="1">
    <location>
        <begin position="67"/>
        <end position="102"/>
    </location>
</feature>
<accession>A0ABD3MEM7</accession>
<keyword evidence="2" id="KW-0732">Signal</keyword>
<dbReference type="PANTHER" id="PTHR19316">
    <property type="entry name" value="PROTEIN FOLDING REGULATOR"/>
    <property type="match status" value="1"/>
</dbReference>
<organism evidence="3 4">
    <name type="scientific">Discostella pseudostelligera</name>
    <dbReference type="NCBI Taxonomy" id="259834"/>
    <lineage>
        <taxon>Eukaryota</taxon>
        <taxon>Sar</taxon>
        <taxon>Stramenopiles</taxon>
        <taxon>Ochrophyta</taxon>
        <taxon>Bacillariophyta</taxon>
        <taxon>Coscinodiscophyceae</taxon>
        <taxon>Thalassiosirophycidae</taxon>
        <taxon>Stephanodiscales</taxon>
        <taxon>Stephanodiscaceae</taxon>
        <taxon>Discostella</taxon>
    </lineage>
</organism>
<dbReference type="InterPro" id="IPR016024">
    <property type="entry name" value="ARM-type_fold"/>
</dbReference>
<name>A0ABD3MEM7_9STRA</name>
<dbReference type="AlphaFoldDB" id="A0ABD3MEM7"/>
<evidence type="ECO:0008006" key="5">
    <source>
        <dbReference type="Google" id="ProtNLM"/>
    </source>
</evidence>
<feature type="compositionally biased region" description="Gly residues" evidence="1">
    <location>
        <begin position="88"/>
        <end position="98"/>
    </location>
</feature>
<dbReference type="SUPFAM" id="SSF48371">
    <property type="entry name" value="ARM repeat"/>
    <property type="match status" value="1"/>
</dbReference>